<feature type="region of interest" description="Disordered" evidence="1">
    <location>
        <begin position="1"/>
        <end position="20"/>
    </location>
</feature>
<evidence type="ECO:0000313" key="2">
    <source>
        <dbReference type="EMBL" id="AEV76687.1"/>
    </source>
</evidence>
<evidence type="ECO:0000256" key="1">
    <source>
        <dbReference type="SAM" id="MobiDB-lite"/>
    </source>
</evidence>
<organism evidence="2 3">
    <name type="scientific">Mycolicibacterium rhodesiae (strain NBB3)</name>
    <name type="common">Mycobacterium rhodesiae</name>
    <dbReference type="NCBI Taxonomy" id="710685"/>
    <lineage>
        <taxon>Bacteria</taxon>
        <taxon>Bacillati</taxon>
        <taxon>Actinomycetota</taxon>
        <taxon>Actinomycetes</taxon>
        <taxon>Mycobacteriales</taxon>
        <taxon>Mycobacteriaceae</taxon>
        <taxon>Mycolicibacterium</taxon>
    </lineage>
</organism>
<reference evidence="2 3" key="1">
    <citation type="submission" date="2011-12" db="EMBL/GenBank/DDBJ databases">
        <title>Complete sequence of Mycobacterium rhodesiae NBB3.</title>
        <authorList>
            <consortium name="US DOE Joint Genome Institute"/>
            <person name="Lucas S."/>
            <person name="Han J."/>
            <person name="Lapidus A."/>
            <person name="Cheng J.-F."/>
            <person name="Goodwin L."/>
            <person name="Pitluck S."/>
            <person name="Peters L."/>
            <person name="Mikhailova N."/>
            <person name="Gu W."/>
            <person name="Detter J.C."/>
            <person name="Han C."/>
            <person name="Tapia R."/>
            <person name="Land M."/>
            <person name="Hauser L."/>
            <person name="Kyrpides N."/>
            <person name="Ivanova N."/>
            <person name="Pagani I."/>
            <person name="Mattes T."/>
            <person name="Holmes A."/>
            <person name="Rutledge P."/>
            <person name="Paulsen I."/>
            <person name="Coleman N."/>
            <person name="Woyke T."/>
        </authorList>
    </citation>
    <scope>NUCLEOTIDE SEQUENCE [LARGE SCALE GENOMIC DNA]</scope>
    <source>
        <strain evidence="2 3">NBB3</strain>
    </source>
</reference>
<keyword evidence="3" id="KW-1185">Reference proteome</keyword>
<dbReference type="HOGENOM" id="CLU_119023_0_0_11"/>
<dbReference type="EMBL" id="CP003169">
    <property type="protein sequence ID" value="AEV76687.1"/>
    <property type="molecule type" value="Genomic_DNA"/>
</dbReference>
<dbReference type="KEGG" id="mrh:MycrhN_6227"/>
<dbReference type="AlphaFoldDB" id="G8RUU7"/>
<dbReference type="eggNOG" id="ENOG5031VZZ">
    <property type="taxonomic scope" value="Bacteria"/>
</dbReference>
<evidence type="ECO:0000313" key="3">
    <source>
        <dbReference type="Proteomes" id="UP000005442"/>
    </source>
</evidence>
<dbReference type="Proteomes" id="UP000005442">
    <property type="component" value="Chromosome"/>
</dbReference>
<gene>
    <name evidence="2" type="ordered locus">MycrhN_6227</name>
</gene>
<dbReference type="STRING" id="710685.MycrhN_6227"/>
<dbReference type="OrthoDB" id="4716951at2"/>
<sequence length="177" mass="18897">MTPATSVEGDRDNEKLRDRPAIRGRATPAKLVVVAVDTADSVSAAGGLIFDAIRAGWKVDIYLESPGDGRALQILGARSVELPEVFEFESNWPDAILLSAVMHERHRGVQRLVATSLRRHVSEIAVWGGSISGINAKAGSEHRLSTAARAFKPHAMHAAGLPPPVTYVESFSGGLPN</sequence>
<feature type="compositionally biased region" description="Basic and acidic residues" evidence="1">
    <location>
        <begin position="8"/>
        <end position="20"/>
    </location>
</feature>
<protein>
    <submittedName>
        <fullName evidence="2">Uncharacterized protein</fullName>
    </submittedName>
</protein>
<dbReference type="PATRIC" id="fig|710685.3.peg.6253"/>
<accession>G8RUU7</accession>
<proteinExistence type="predicted"/>
<dbReference type="RefSeq" id="WP_014214424.1">
    <property type="nucleotide sequence ID" value="NC_016604.1"/>
</dbReference>
<name>G8RUU7_MYCRN</name>